<proteinExistence type="predicted"/>
<dbReference type="SUPFAM" id="SSF158682">
    <property type="entry name" value="TerB-like"/>
    <property type="match status" value="1"/>
</dbReference>
<gene>
    <name evidence="1" type="ORF">WM2015_1358</name>
</gene>
<accession>A0A0K0XVN9</accession>
<sequence>MTENRDRAILTIALFAAFADEEKHEAEREEIRRIAEGLGDQAPDLRSLYQDVLLKRATLDGAVAALADAGERHLAYEMAVGVCDADGRMSDREREFLDHLKGLLGMAASESRDIEETAEQMVELNETAAPAMAAAATSQAVRQAEPSNVDEAELDRRILNYSILNGALEMLPQSWASMAIIPLQIKMVYGIGKDYGVELDRGHIKEFLATLGVGMTSQYIEQFGRKLIGGLFRAAAGRGMGRIGRSATGMAFSFATTYALGQVARRYYAGGRVMSTELLRRSFEETLGSAKQMQTEYLPQIEQKAQSVNMNEVMSMVRR</sequence>
<reference evidence="1 2" key="1">
    <citation type="submission" date="2015-07" db="EMBL/GenBank/DDBJ databases">
        <authorList>
            <person name="Noorani M."/>
        </authorList>
    </citation>
    <scope>NUCLEOTIDE SEQUENCE [LARGE SCALE GENOMIC DNA]</scope>
    <source>
        <strain evidence="1 2">KCTC 42284</strain>
    </source>
</reference>
<dbReference type="RefSeq" id="WP_049725349.1">
    <property type="nucleotide sequence ID" value="NZ_CP012154.1"/>
</dbReference>
<protein>
    <submittedName>
        <fullName evidence="1">Tellurite resistance protein TerB</fullName>
    </submittedName>
</protein>
<dbReference type="Proteomes" id="UP000066624">
    <property type="component" value="Chromosome"/>
</dbReference>
<name>A0A0K0XVN9_9GAMM</name>
<dbReference type="Gene3D" id="1.10.3680.10">
    <property type="entry name" value="TerB-like"/>
    <property type="match status" value="1"/>
</dbReference>
<dbReference type="EMBL" id="CP012154">
    <property type="protein sequence ID" value="AKS41730.1"/>
    <property type="molecule type" value="Genomic_DNA"/>
</dbReference>
<evidence type="ECO:0000313" key="2">
    <source>
        <dbReference type="Proteomes" id="UP000066624"/>
    </source>
</evidence>
<dbReference type="OrthoDB" id="195780at2"/>
<evidence type="ECO:0000313" key="1">
    <source>
        <dbReference type="EMBL" id="AKS41730.1"/>
    </source>
</evidence>
<dbReference type="InterPro" id="IPR029024">
    <property type="entry name" value="TerB-like"/>
</dbReference>
<dbReference type="Pfam" id="PF05099">
    <property type="entry name" value="TerB"/>
    <property type="match status" value="1"/>
</dbReference>
<dbReference type="STRING" id="1579979.WM2015_1358"/>
<dbReference type="AlphaFoldDB" id="A0A0K0XVN9"/>
<dbReference type="InterPro" id="IPR007791">
    <property type="entry name" value="DjlA_N"/>
</dbReference>
<organism evidence="1 2">
    <name type="scientific">Wenzhouxiangella marina</name>
    <dbReference type="NCBI Taxonomy" id="1579979"/>
    <lineage>
        <taxon>Bacteria</taxon>
        <taxon>Pseudomonadati</taxon>
        <taxon>Pseudomonadota</taxon>
        <taxon>Gammaproteobacteria</taxon>
        <taxon>Chromatiales</taxon>
        <taxon>Wenzhouxiangellaceae</taxon>
        <taxon>Wenzhouxiangella</taxon>
    </lineage>
</organism>
<dbReference type="KEGG" id="wma:WM2015_1358"/>
<dbReference type="PATRIC" id="fig|1579979.3.peg.1392"/>
<keyword evidence="2" id="KW-1185">Reference proteome</keyword>